<evidence type="ECO:0000313" key="5">
    <source>
        <dbReference type="Proteomes" id="UP000054485"/>
    </source>
</evidence>
<dbReference type="EMBL" id="KN835266">
    <property type="protein sequence ID" value="KIK41513.1"/>
    <property type="molecule type" value="Genomic_DNA"/>
</dbReference>
<dbReference type="GO" id="GO:0005829">
    <property type="term" value="C:cytosol"/>
    <property type="evidence" value="ECO:0007669"/>
    <property type="project" value="TreeGrafter"/>
</dbReference>
<feature type="compositionally biased region" description="Pro residues" evidence="3">
    <location>
        <begin position="94"/>
        <end position="105"/>
    </location>
</feature>
<sequence>MAHSLSPECTPLKHEYDACFNTWFEGYLEPAITNANTKGHSQGQRIEYSKLKKEEYDRKCGSIWEKYKDCVQKAVTEKGLGELLSQARQENPLREPPPPDAPGSS</sequence>
<feature type="region of interest" description="Disordered" evidence="3">
    <location>
        <begin position="82"/>
        <end position="105"/>
    </location>
</feature>
<dbReference type="HOGENOM" id="CLU_101473_1_0_1"/>
<accession>A0A0D0BDZ2</accession>
<dbReference type="PANTHER" id="PTHR46403">
    <property type="entry name" value="TP53-REGULATED INHIBITOR OF APOPTOSIS 1"/>
    <property type="match status" value="1"/>
</dbReference>
<dbReference type="Pfam" id="PF05254">
    <property type="entry name" value="UPF0203"/>
    <property type="match status" value="1"/>
</dbReference>
<name>A0A0D0BDZ2_9AGAM</name>
<gene>
    <name evidence="4" type="ORF">CY34DRAFT_805954</name>
</gene>
<evidence type="ECO:0000313" key="4">
    <source>
        <dbReference type="EMBL" id="KIK41513.1"/>
    </source>
</evidence>
<dbReference type="InterPro" id="IPR007918">
    <property type="entry name" value="MDM35_apoptosis"/>
</dbReference>
<dbReference type="GO" id="GO:0005758">
    <property type="term" value="C:mitochondrial intermembrane space"/>
    <property type="evidence" value="ECO:0007669"/>
    <property type="project" value="TreeGrafter"/>
</dbReference>
<dbReference type="GO" id="GO:1990050">
    <property type="term" value="F:phosphatidic acid transfer activity"/>
    <property type="evidence" value="ECO:0007669"/>
    <property type="project" value="TreeGrafter"/>
</dbReference>
<dbReference type="Proteomes" id="UP000054485">
    <property type="component" value="Unassembled WGS sequence"/>
</dbReference>
<evidence type="ECO:0000256" key="3">
    <source>
        <dbReference type="SAM" id="MobiDB-lite"/>
    </source>
</evidence>
<reference evidence="4 5" key="1">
    <citation type="submission" date="2014-04" db="EMBL/GenBank/DDBJ databases">
        <authorList>
            <consortium name="DOE Joint Genome Institute"/>
            <person name="Kuo A."/>
            <person name="Ruytinx J."/>
            <person name="Rineau F."/>
            <person name="Colpaert J."/>
            <person name="Kohler A."/>
            <person name="Nagy L.G."/>
            <person name="Floudas D."/>
            <person name="Copeland A."/>
            <person name="Barry K.W."/>
            <person name="Cichocki N."/>
            <person name="Veneault-Fourrey C."/>
            <person name="LaButti K."/>
            <person name="Lindquist E.A."/>
            <person name="Lipzen A."/>
            <person name="Lundell T."/>
            <person name="Morin E."/>
            <person name="Murat C."/>
            <person name="Sun H."/>
            <person name="Tunlid A."/>
            <person name="Henrissat B."/>
            <person name="Grigoriev I.V."/>
            <person name="Hibbett D.S."/>
            <person name="Martin F."/>
            <person name="Nordberg H.P."/>
            <person name="Cantor M.N."/>
            <person name="Hua S.X."/>
        </authorList>
    </citation>
    <scope>NUCLEOTIDE SEQUENCE [LARGE SCALE GENOMIC DNA]</scope>
    <source>
        <strain evidence="4 5">UH-Slu-Lm8-n1</strain>
    </source>
</reference>
<comment type="similarity">
    <text evidence="1">Belongs to the TRIAP1/MDM35 family.</text>
</comment>
<evidence type="ECO:0000256" key="1">
    <source>
        <dbReference type="ARBA" id="ARBA00006196"/>
    </source>
</evidence>
<dbReference type="GO" id="GO:0045332">
    <property type="term" value="P:phospholipid translocation"/>
    <property type="evidence" value="ECO:0007669"/>
    <property type="project" value="TreeGrafter"/>
</dbReference>
<organism evidence="4 5">
    <name type="scientific">Suillus luteus UH-Slu-Lm8-n1</name>
    <dbReference type="NCBI Taxonomy" id="930992"/>
    <lineage>
        <taxon>Eukaryota</taxon>
        <taxon>Fungi</taxon>
        <taxon>Dikarya</taxon>
        <taxon>Basidiomycota</taxon>
        <taxon>Agaricomycotina</taxon>
        <taxon>Agaricomycetes</taxon>
        <taxon>Agaricomycetidae</taxon>
        <taxon>Boletales</taxon>
        <taxon>Suillineae</taxon>
        <taxon>Suillaceae</taxon>
        <taxon>Suillus</taxon>
    </lineage>
</organism>
<dbReference type="GO" id="GO:0005634">
    <property type="term" value="C:nucleus"/>
    <property type="evidence" value="ECO:0007669"/>
    <property type="project" value="TreeGrafter"/>
</dbReference>
<dbReference type="OrthoDB" id="19091at2759"/>
<proteinExistence type="inferred from homology"/>
<keyword evidence="5" id="KW-1185">Reference proteome</keyword>
<dbReference type="AlphaFoldDB" id="A0A0D0BDZ2"/>
<dbReference type="InParanoid" id="A0A0D0BDZ2"/>
<reference evidence="5" key="2">
    <citation type="submission" date="2015-01" db="EMBL/GenBank/DDBJ databases">
        <title>Evolutionary Origins and Diversification of the Mycorrhizal Mutualists.</title>
        <authorList>
            <consortium name="DOE Joint Genome Institute"/>
            <consortium name="Mycorrhizal Genomics Consortium"/>
            <person name="Kohler A."/>
            <person name="Kuo A."/>
            <person name="Nagy L.G."/>
            <person name="Floudas D."/>
            <person name="Copeland A."/>
            <person name="Barry K.W."/>
            <person name="Cichocki N."/>
            <person name="Veneault-Fourrey C."/>
            <person name="LaButti K."/>
            <person name="Lindquist E.A."/>
            <person name="Lipzen A."/>
            <person name="Lundell T."/>
            <person name="Morin E."/>
            <person name="Murat C."/>
            <person name="Riley R."/>
            <person name="Ohm R."/>
            <person name="Sun H."/>
            <person name="Tunlid A."/>
            <person name="Henrissat B."/>
            <person name="Grigoriev I.V."/>
            <person name="Hibbett D.S."/>
            <person name="Martin F."/>
        </authorList>
    </citation>
    <scope>NUCLEOTIDE SEQUENCE [LARGE SCALE GENOMIC DNA]</scope>
    <source>
        <strain evidence="5">UH-Slu-Lm8-n1</strain>
    </source>
</reference>
<evidence type="ECO:0008006" key="6">
    <source>
        <dbReference type="Google" id="ProtNLM"/>
    </source>
</evidence>
<dbReference type="PANTHER" id="PTHR46403:SF1">
    <property type="entry name" value="TP53-REGULATED INHIBITOR OF APOPTOSIS 1"/>
    <property type="match status" value="1"/>
</dbReference>
<keyword evidence="2" id="KW-1015">Disulfide bond</keyword>
<protein>
    <recommendedName>
        <fullName evidence="6">Mitochondrial distribution and morphology protein 35</fullName>
    </recommendedName>
</protein>
<evidence type="ECO:0000256" key="2">
    <source>
        <dbReference type="ARBA" id="ARBA00023157"/>
    </source>
</evidence>
<dbReference type="STRING" id="930992.A0A0D0BDZ2"/>